<name>A0ABQ7M5G3_BRACM</name>
<evidence type="ECO:0000313" key="2">
    <source>
        <dbReference type="EMBL" id="KAG5394029.1"/>
    </source>
</evidence>
<keyword evidence="1" id="KW-0812">Transmembrane</keyword>
<organism evidence="2 3">
    <name type="scientific">Brassica rapa subsp. trilocularis</name>
    <dbReference type="NCBI Taxonomy" id="1813537"/>
    <lineage>
        <taxon>Eukaryota</taxon>
        <taxon>Viridiplantae</taxon>
        <taxon>Streptophyta</taxon>
        <taxon>Embryophyta</taxon>
        <taxon>Tracheophyta</taxon>
        <taxon>Spermatophyta</taxon>
        <taxon>Magnoliopsida</taxon>
        <taxon>eudicotyledons</taxon>
        <taxon>Gunneridae</taxon>
        <taxon>Pentapetalae</taxon>
        <taxon>rosids</taxon>
        <taxon>malvids</taxon>
        <taxon>Brassicales</taxon>
        <taxon>Brassicaceae</taxon>
        <taxon>Brassiceae</taxon>
        <taxon>Brassica</taxon>
    </lineage>
</organism>
<evidence type="ECO:0000313" key="3">
    <source>
        <dbReference type="Proteomes" id="UP000823674"/>
    </source>
</evidence>
<keyword evidence="1" id="KW-1133">Transmembrane helix</keyword>
<dbReference type="EMBL" id="JADBGQ010000006">
    <property type="protein sequence ID" value="KAG5394029.1"/>
    <property type="molecule type" value="Genomic_DNA"/>
</dbReference>
<keyword evidence="1" id="KW-0472">Membrane</keyword>
<gene>
    <name evidence="2" type="primary">A06p038510.1_BraROA</name>
    <name evidence="2" type="ORF">IGI04_023992</name>
</gene>
<evidence type="ECO:0000256" key="1">
    <source>
        <dbReference type="SAM" id="Phobius"/>
    </source>
</evidence>
<protein>
    <submittedName>
        <fullName evidence="2">Uncharacterized protein</fullName>
    </submittedName>
</protein>
<feature type="transmembrane region" description="Helical" evidence="1">
    <location>
        <begin position="89"/>
        <end position="109"/>
    </location>
</feature>
<comment type="caution">
    <text evidence="2">The sequence shown here is derived from an EMBL/GenBank/DDBJ whole genome shotgun (WGS) entry which is preliminary data.</text>
</comment>
<proteinExistence type="predicted"/>
<dbReference type="Proteomes" id="UP000823674">
    <property type="component" value="Chromosome A06"/>
</dbReference>
<keyword evidence="3" id="KW-1185">Reference proteome</keyword>
<reference evidence="2 3" key="1">
    <citation type="submission" date="2021-03" db="EMBL/GenBank/DDBJ databases">
        <authorList>
            <person name="King G.J."/>
            <person name="Bancroft I."/>
            <person name="Baten A."/>
            <person name="Bloomfield J."/>
            <person name="Borpatragohain P."/>
            <person name="He Z."/>
            <person name="Irish N."/>
            <person name="Irwin J."/>
            <person name="Liu K."/>
            <person name="Mauleon R.P."/>
            <person name="Moore J."/>
            <person name="Morris R."/>
            <person name="Ostergaard L."/>
            <person name="Wang B."/>
            <person name="Wells R."/>
        </authorList>
    </citation>
    <scope>NUCLEOTIDE SEQUENCE [LARGE SCALE GENOMIC DNA]</scope>
    <source>
        <strain evidence="2">R-o-18</strain>
        <tissue evidence="2">Leaf</tissue>
    </source>
</reference>
<sequence length="209" mass="22673">MDPSSLRFCPPYPRRWSVFWAGLFGSGPPADFQSVLLSALRTADAAETEEGWRRVDCRVRSRPIQASAPNRRYRPDQVLSKSGSHCLRLVGSLTICFFGFLAAGSSFIFRFVSLRCSGSGDESRSTWHLLGGRFRRIQFGGGQNISGRCRVIGDAEGGMNSRGRVVGGVAAAEVQGVTLEVQEVAAVAEQGDVAVAEQEMQRSGDAARR</sequence>
<accession>A0ABQ7M5G3</accession>